<evidence type="ECO:0000256" key="4">
    <source>
        <dbReference type="ARBA" id="ARBA00023136"/>
    </source>
</evidence>
<keyword evidence="4 5" id="KW-0472">Membrane</keyword>
<feature type="transmembrane region" description="Helical" evidence="5">
    <location>
        <begin position="128"/>
        <end position="154"/>
    </location>
</feature>
<evidence type="ECO:0000256" key="5">
    <source>
        <dbReference type="SAM" id="Phobius"/>
    </source>
</evidence>
<dbReference type="Pfam" id="PF02674">
    <property type="entry name" value="Colicin_V"/>
    <property type="match status" value="1"/>
</dbReference>
<name>A0A9D2R8V2_9FIRM</name>
<evidence type="ECO:0000256" key="2">
    <source>
        <dbReference type="ARBA" id="ARBA00022692"/>
    </source>
</evidence>
<accession>A0A9D2R8V2</accession>
<feature type="transmembrane region" description="Helical" evidence="5">
    <location>
        <begin position="28"/>
        <end position="45"/>
    </location>
</feature>
<gene>
    <name evidence="6" type="ORF">H9913_05655</name>
</gene>
<feature type="transmembrane region" description="Helical" evidence="5">
    <location>
        <begin position="174"/>
        <end position="197"/>
    </location>
</feature>
<reference evidence="6" key="2">
    <citation type="submission" date="2021-04" db="EMBL/GenBank/DDBJ databases">
        <authorList>
            <person name="Gilroy R."/>
        </authorList>
    </citation>
    <scope>NUCLEOTIDE SEQUENCE</scope>
    <source>
        <strain evidence="6">ChiW19-6364</strain>
    </source>
</reference>
<dbReference type="EMBL" id="DWUX01000105">
    <property type="protein sequence ID" value="HJD39494.1"/>
    <property type="molecule type" value="Genomic_DNA"/>
</dbReference>
<evidence type="ECO:0000256" key="1">
    <source>
        <dbReference type="ARBA" id="ARBA00004141"/>
    </source>
</evidence>
<dbReference type="AlphaFoldDB" id="A0A9D2R8V2"/>
<comment type="subcellular location">
    <subcellularLocation>
        <location evidence="1">Membrane</location>
        <topology evidence="1">Multi-pass membrane protein</topology>
    </subcellularLocation>
</comment>
<evidence type="ECO:0000256" key="3">
    <source>
        <dbReference type="ARBA" id="ARBA00022989"/>
    </source>
</evidence>
<dbReference type="InterPro" id="IPR003825">
    <property type="entry name" value="Colicin-V_CvpA"/>
</dbReference>
<protein>
    <submittedName>
        <fullName evidence="6">CvpA family protein</fullName>
    </submittedName>
</protein>
<reference evidence="6" key="1">
    <citation type="journal article" date="2021" name="PeerJ">
        <title>Extensive microbial diversity within the chicken gut microbiome revealed by metagenomics and culture.</title>
        <authorList>
            <person name="Gilroy R."/>
            <person name="Ravi A."/>
            <person name="Getino M."/>
            <person name="Pursley I."/>
            <person name="Horton D.L."/>
            <person name="Alikhan N.F."/>
            <person name="Baker D."/>
            <person name="Gharbi K."/>
            <person name="Hall N."/>
            <person name="Watson M."/>
            <person name="Adriaenssens E.M."/>
            <person name="Foster-Nyarko E."/>
            <person name="Jarju S."/>
            <person name="Secka A."/>
            <person name="Antonio M."/>
            <person name="Oren A."/>
            <person name="Chaudhuri R.R."/>
            <person name="La Ragione R."/>
            <person name="Hildebrand F."/>
            <person name="Pallen M.J."/>
        </authorList>
    </citation>
    <scope>NUCLEOTIDE SEQUENCE</scope>
    <source>
        <strain evidence="6">ChiW19-6364</strain>
    </source>
</reference>
<dbReference type="GO" id="GO:0009403">
    <property type="term" value="P:toxin biosynthetic process"/>
    <property type="evidence" value="ECO:0007669"/>
    <property type="project" value="InterPro"/>
</dbReference>
<keyword evidence="3 5" id="KW-1133">Transmembrane helix</keyword>
<dbReference type="PANTHER" id="PTHR37306:SF1">
    <property type="entry name" value="COLICIN V PRODUCTION PROTEIN"/>
    <property type="match status" value="1"/>
</dbReference>
<proteinExistence type="predicted"/>
<sequence length="234" mass="26312">MNWLSILILAIPVIYIFRGVQKGMIRTAFSFVSVILTLILSFALNSQITGILREHTPIYDMIQENCEESIIQNTEGKQAQEGDSQEQNQFIQQLPVPDSVKNILIENNNSQGYQQFVAQSFGEYASHVIATIAVSIIGMILTFVLISIILHLAAGLLNGIFSLPILSFFNHIGGALLGAAQGIFIVWIIFWVLSLFWDTSWVQSAVSMIKENSMTDYLYEHNLVAYFLSQLFRN</sequence>
<evidence type="ECO:0000313" key="7">
    <source>
        <dbReference type="Proteomes" id="UP000823850"/>
    </source>
</evidence>
<comment type="caution">
    <text evidence="6">The sequence shown here is derived from an EMBL/GenBank/DDBJ whole genome shotgun (WGS) entry which is preliminary data.</text>
</comment>
<keyword evidence="2 5" id="KW-0812">Transmembrane</keyword>
<dbReference type="Proteomes" id="UP000823850">
    <property type="component" value="Unassembled WGS sequence"/>
</dbReference>
<evidence type="ECO:0000313" key="6">
    <source>
        <dbReference type="EMBL" id="HJD39494.1"/>
    </source>
</evidence>
<organism evidence="6 7">
    <name type="scientific">Candidatus Blautia stercoripullorum</name>
    <dbReference type="NCBI Taxonomy" id="2838502"/>
    <lineage>
        <taxon>Bacteria</taxon>
        <taxon>Bacillati</taxon>
        <taxon>Bacillota</taxon>
        <taxon>Clostridia</taxon>
        <taxon>Lachnospirales</taxon>
        <taxon>Lachnospiraceae</taxon>
        <taxon>Blautia</taxon>
    </lineage>
</organism>
<dbReference type="GO" id="GO:0016020">
    <property type="term" value="C:membrane"/>
    <property type="evidence" value="ECO:0007669"/>
    <property type="project" value="UniProtKB-SubCell"/>
</dbReference>
<dbReference type="PANTHER" id="PTHR37306">
    <property type="entry name" value="COLICIN V PRODUCTION PROTEIN"/>
    <property type="match status" value="1"/>
</dbReference>